<evidence type="ECO:0000313" key="2">
    <source>
        <dbReference type="EMBL" id="MDH5823912.1"/>
    </source>
</evidence>
<keyword evidence="3" id="KW-1185">Reference proteome</keyword>
<dbReference type="RefSeq" id="WP_280575211.1">
    <property type="nucleotide sequence ID" value="NZ_JARXRM010000039.1"/>
</dbReference>
<dbReference type="SUPFAM" id="SSF52833">
    <property type="entry name" value="Thioredoxin-like"/>
    <property type="match status" value="1"/>
</dbReference>
<dbReference type="PROSITE" id="PS50405">
    <property type="entry name" value="GST_CTER"/>
    <property type="match status" value="1"/>
</dbReference>
<dbReference type="EC" id="1.8.5.-" evidence="2"/>
<dbReference type="InterPro" id="IPR016639">
    <property type="entry name" value="GST_Omega/GSH"/>
</dbReference>
<organism evidence="2 3">
    <name type="scientific">Luteimonas endophytica</name>
    <dbReference type="NCBI Taxonomy" id="3042023"/>
    <lineage>
        <taxon>Bacteria</taxon>
        <taxon>Pseudomonadati</taxon>
        <taxon>Pseudomonadota</taxon>
        <taxon>Gammaproteobacteria</taxon>
        <taxon>Lysobacterales</taxon>
        <taxon>Lysobacteraceae</taxon>
        <taxon>Luteimonas</taxon>
    </lineage>
</organism>
<evidence type="ECO:0000259" key="1">
    <source>
        <dbReference type="PROSITE" id="PS50405"/>
    </source>
</evidence>
<dbReference type="Pfam" id="PF13409">
    <property type="entry name" value="GST_N_2"/>
    <property type="match status" value="1"/>
</dbReference>
<dbReference type="PANTHER" id="PTHR32419:SF6">
    <property type="entry name" value="GLUTATHIONE S-TRANSFERASE OMEGA-LIKE 1-RELATED"/>
    <property type="match status" value="1"/>
</dbReference>
<accession>A0ABT6JBC7</accession>
<dbReference type="InterPro" id="IPR010987">
    <property type="entry name" value="Glutathione-S-Trfase_C-like"/>
</dbReference>
<keyword evidence="2" id="KW-0560">Oxidoreductase</keyword>
<name>A0ABT6JBC7_9GAMM</name>
<sequence length="324" mass="36868">MGMLIDGKWHSDEEIPVDEEGRLQRPSSVFRNWVTADGAAGPEGEGGFRAEPGRYHLYIARACPWAHRAAIFRELKGLQAMIGLSVTHWLMAEDGWTFREAPGVVADEVNGVDCLWQLYAKSDPGYTGRVTVPVLWDKRTGRIVSNESADIIRMFNSAFDGVGAAAGDYYPAELRGRIDEVNRRVYDNLNNGVYRAGFARSQDAYDEAAEAVFETLDWLEEMLSGQRYLCGETLTEADWRLFTTLLRFDAVYHGHFKCNLRRLVDYPALWSYTRELYQHSGVEGTVDFDHIKRHYYESHRHINPTGIVPKGPVLDLDRAGDRWL</sequence>
<protein>
    <submittedName>
        <fullName evidence="2">Glutathione S-transferase family protein</fullName>
        <ecNumber evidence="2">1.8.5.-</ecNumber>
    </submittedName>
</protein>
<feature type="domain" description="GST C-terminal" evidence="1">
    <location>
        <begin position="171"/>
        <end position="298"/>
    </location>
</feature>
<dbReference type="CDD" id="cd03190">
    <property type="entry name" value="GST_C_Omega_like"/>
    <property type="match status" value="1"/>
</dbReference>
<evidence type="ECO:0000313" key="3">
    <source>
        <dbReference type="Proteomes" id="UP001156940"/>
    </source>
</evidence>
<dbReference type="InterPro" id="IPR036282">
    <property type="entry name" value="Glutathione-S-Trfase_C_sf"/>
</dbReference>
<dbReference type="InterPro" id="IPR004045">
    <property type="entry name" value="Glutathione_S-Trfase_N"/>
</dbReference>
<dbReference type="GO" id="GO:0016491">
    <property type="term" value="F:oxidoreductase activity"/>
    <property type="evidence" value="ECO:0007669"/>
    <property type="project" value="UniProtKB-KW"/>
</dbReference>
<dbReference type="SFLD" id="SFLDG01206">
    <property type="entry name" value="Xi.1"/>
    <property type="match status" value="1"/>
</dbReference>
<dbReference type="InterPro" id="IPR040079">
    <property type="entry name" value="Glutathione_S-Trfase"/>
</dbReference>
<dbReference type="Gene3D" id="3.40.30.10">
    <property type="entry name" value="Glutaredoxin"/>
    <property type="match status" value="1"/>
</dbReference>
<dbReference type="PIRSF" id="PIRSF015753">
    <property type="entry name" value="GST"/>
    <property type="match status" value="1"/>
</dbReference>
<comment type="caution">
    <text evidence="2">The sequence shown here is derived from an EMBL/GenBank/DDBJ whole genome shotgun (WGS) entry which is preliminary data.</text>
</comment>
<dbReference type="InterPro" id="IPR036249">
    <property type="entry name" value="Thioredoxin-like_sf"/>
</dbReference>
<gene>
    <name evidence="2" type="ORF">QFW77_13085</name>
</gene>
<dbReference type="SFLD" id="SFLDG01148">
    <property type="entry name" value="Xi_(cytGST)"/>
    <property type="match status" value="1"/>
</dbReference>
<dbReference type="Gene3D" id="1.20.1050.10">
    <property type="match status" value="1"/>
</dbReference>
<dbReference type="EMBL" id="JARXRM010000039">
    <property type="protein sequence ID" value="MDH5823912.1"/>
    <property type="molecule type" value="Genomic_DNA"/>
</dbReference>
<proteinExistence type="predicted"/>
<dbReference type="SFLD" id="SFLDS00019">
    <property type="entry name" value="Glutathione_Transferase_(cytos"/>
    <property type="match status" value="1"/>
</dbReference>
<reference evidence="2 3" key="1">
    <citation type="submission" date="2023-04" db="EMBL/GenBank/DDBJ databases">
        <title>Luteimonas endophyticus RD2P54.</title>
        <authorList>
            <person name="Sun J.-Q."/>
        </authorList>
    </citation>
    <scope>NUCLEOTIDE SEQUENCE [LARGE SCALE GENOMIC DNA]</scope>
    <source>
        <strain evidence="2 3">RD2P54</strain>
    </source>
</reference>
<dbReference type="Pfam" id="PF13410">
    <property type="entry name" value="GST_C_2"/>
    <property type="match status" value="1"/>
</dbReference>
<dbReference type="Proteomes" id="UP001156940">
    <property type="component" value="Unassembled WGS sequence"/>
</dbReference>
<dbReference type="InterPro" id="IPR047047">
    <property type="entry name" value="GST_Omega-like_C"/>
</dbReference>
<dbReference type="SUPFAM" id="SSF47616">
    <property type="entry name" value="GST C-terminal domain-like"/>
    <property type="match status" value="1"/>
</dbReference>
<dbReference type="PANTHER" id="PTHR32419">
    <property type="entry name" value="GLUTATHIONYL-HYDROQUINONE REDUCTASE"/>
    <property type="match status" value="1"/>
</dbReference>